<dbReference type="InterPro" id="IPR036514">
    <property type="entry name" value="SGNH_hydro_sf"/>
</dbReference>
<dbReference type="PANTHER" id="PTHR37834">
    <property type="entry name" value="GDSL-LIKE LIPASE/ACYLHYDROLASE DOMAIN PROTEIN (AFU_ORTHOLOGUE AFUA_2G00620)"/>
    <property type="match status" value="1"/>
</dbReference>
<dbReference type="InterPro" id="IPR052762">
    <property type="entry name" value="PCW_deacetylase/CE"/>
</dbReference>
<proteinExistence type="predicted"/>
<reference evidence="2" key="1">
    <citation type="submission" date="2009-07" db="EMBL/GenBank/DDBJ databases">
        <authorList>
            <person name="Weinstock G."/>
            <person name="Sodergren E."/>
            <person name="Clifton S."/>
            <person name="Fulton L."/>
            <person name="Fulton B."/>
            <person name="Courtney L."/>
            <person name="Fronick C."/>
            <person name="Harrison M."/>
            <person name="Strong C."/>
            <person name="Farmer C."/>
            <person name="Delahaunty K."/>
            <person name="Markovic C."/>
            <person name="Hall O."/>
            <person name="Minx P."/>
            <person name="Tomlinson C."/>
            <person name="Mitreva M."/>
            <person name="Nelson J."/>
            <person name="Hou S."/>
            <person name="Wollam A."/>
            <person name="Pepin K.H."/>
            <person name="Johnson M."/>
            <person name="Bhonagiri V."/>
            <person name="Nash W.E."/>
            <person name="Warren W."/>
            <person name="Chinwalla A."/>
            <person name="Mardis E.R."/>
            <person name="Wilson R.K."/>
        </authorList>
    </citation>
    <scope>NUCLEOTIDE SEQUENCE [LARGE SCALE GENOMIC DNA]</scope>
    <source>
        <strain evidence="2">DSM 14469</strain>
    </source>
</reference>
<accession>C6LEZ9</accession>
<evidence type="ECO:0000313" key="2">
    <source>
        <dbReference type="EMBL" id="EET60738.1"/>
    </source>
</evidence>
<sequence length="343" mass="39249">MLVSPEHKYLQYSGRIEDSNPQAPVFIFPASSVTIRFCGRGIAVRLQNRRAYWNNYMGVILDGAQSRICLTEKPDRERFVLAENLPDTEHTLMLFKRQDACHEVTFLGFELPEDAGILPPPAKPERRMEVYGDSVSAGEVAEAVEYTGKPDPEHNGEYSNAWFSYAWMTARKLKAELHDIAQGGIALMDKEGYFHAPDYIGMEHVWDKVRYQPEAGTVRKWDFARYTPHVVVAAVGQNDRHPVDYMKEDPAGKRAEIWKEHYKSWITALRGKYPQALIVLATTILEHDHSWDDAIGQVCRELDDKRIVHFLYRRNGCGTPGHIRIGEAEEMARELAAFIGSRW</sequence>
<organism evidence="2 3">
    <name type="scientific">Marvinbryantia formatexigens DSM 14469</name>
    <dbReference type="NCBI Taxonomy" id="478749"/>
    <lineage>
        <taxon>Bacteria</taxon>
        <taxon>Bacillati</taxon>
        <taxon>Bacillota</taxon>
        <taxon>Clostridia</taxon>
        <taxon>Lachnospirales</taxon>
        <taxon>Lachnospiraceae</taxon>
        <taxon>Marvinbryantia</taxon>
    </lineage>
</organism>
<dbReference type="PANTHER" id="PTHR37834:SF2">
    <property type="entry name" value="ESTERASE, SGNH HYDROLASE-TYPE"/>
    <property type="match status" value="1"/>
</dbReference>
<comment type="caution">
    <text evidence="2">The sequence shown here is derived from an EMBL/GenBank/DDBJ whole genome shotgun (WGS) entry which is preliminary data.</text>
</comment>
<keyword evidence="3" id="KW-1185">Reference proteome</keyword>
<dbReference type="AlphaFoldDB" id="C6LEZ9"/>
<dbReference type="SUPFAM" id="SSF52266">
    <property type="entry name" value="SGNH hydrolase"/>
    <property type="match status" value="1"/>
</dbReference>
<dbReference type="Pfam" id="PF17996">
    <property type="entry name" value="CE2_N"/>
    <property type="match status" value="1"/>
</dbReference>
<dbReference type="STRING" id="168384.SAMN05660368_02375"/>
<dbReference type="Gene3D" id="2.60.120.260">
    <property type="entry name" value="Galactose-binding domain-like"/>
    <property type="match status" value="1"/>
</dbReference>
<dbReference type="InterPro" id="IPR040794">
    <property type="entry name" value="CE2_N"/>
</dbReference>
<evidence type="ECO:0000313" key="3">
    <source>
        <dbReference type="Proteomes" id="UP000005561"/>
    </source>
</evidence>
<dbReference type="Gene3D" id="3.40.50.1110">
    <property type="entry name" value="SGNH hydrolase"/>
    <property type="match status" value="1"/>
</dbReference>
<protein>
    <recommendedName>
        <fullName evidence="1">Carbohydrate esterase 2 N-terminal domain-containing protein</fullName>
    </recommendedName>
</protein>
<name>C6LEZ9_9FIRM</name>
<dbReference type="OrthoDB" id="9801375at2"/>
<gene>
    <name evidence="2" type="ORF">BRYFOR_07200</name>
</gene>
<dbReference type="eggNOG" id="COG2755">
    <property type="taxonomic scope" value="Bacteria"/>
</dbReference>
<evidence type="ECO:0000259" key="1">
    <source>
        <dbReference type="Pfam" id="PF17996"/>
    </source>
</evidence>
<dbReference type="EMBL" id="ACCL02000009">
    <property type="protein sequence ID" value="EET60738.1"/>
    <property type="molecule type" value="Genomic_DNA"/>
</dbReference>
<feature type="domain" description="Carbohydrate esterase 2 N-terminal" evidence="1">
    <location>
        <begin position="12"/>
        <end position="121"/>
    </location>
</feature>
<dbReference type="Proteomes" id="UP000005561">
    <property type="component" value="Unassembled WGS sequence"/>
</dbReference>
<dbReference type="RefSeq" id="WP_006861992.1">
    <property type="nucleotide sequence ID" value="NZ_ACCL02000009.1"/>
</dbReference>